<accession>A0A0S6VTZ1</accession>
<dbReference type="Pfam" id="PF01435">
    <property type="entry name" value="Peptidase_M48"/>
    <property type="match status" value="1"/>
</dbReference>
<keyword evidence="2" id="KW-0479">Metal-binding</keyword>
<evidence type="ECO:0000313" key="9">
    <source>
        <dbReference type="EMBL" id="GAK49215.1"/>
    </source>
</evidence>
<keyword evidence="4 6" id="KW-0862">Zinc</keyword>
<keyword evidence="9" id="KW-0449">Lipoprotein</keyword>
<evidence type="ECO:0000256" key="4">
    <source>
        <dbReference type="ARBA" id="ARBA00022833"/>
    </source>
</evidence>
<evidence type="ECO:0000256" key="2">
    <source>
        <dbReference type="ARBA" id="ARBA00022723"/>
    </source>
</evidence>
<dbReference type="Proteomes" id="UP000030700">
    <property type="component" value="Unassembled WGS sequence"/>
</dbReference>
<dbReference type="PANTHER" id="PTHR22726">
    <property type="entry name" value="METALLOENDOPEPTIDASE OMA1"/>
    <property type="match status" value="1"/>
</dbReference>
<keyword evidence="1 6" id="KW-0645">Protease</keyword>
<proteinExistence type="inferred from homology"/>
<evidence type="ECO:0000256" key="3">
    <source>
        <dbReference type="ARBA" id="ARBA00022801"/>
    </source>
</evidence>
<dbReference type="Gene3D" id="3.30.2010.10">
    <property type="entry name" value="Metalloproteases ('zincins'), catalytic domain"/>
    <property type="match status" value="1"/>
</dbReference>
<evidence type="ECO:0000256" key="7">
    <source>
        <dbReference type="SAM" id="MobiDB-lite"/>
    </source>
</evidence>
<keyword evidence="10" id="KW-1185">Reference proteome</keyword>
<evidence type="ECO:0000259" key="8">
    <source>
        <dbReference type="Pfam" id="PF01435"/>
    </source>
</evidence>
<dbReference type="GO" id="GO:0051603">
    <property type="term" value="P:proteolysis involved in protein catabolic process"/>
    <property type="evidence" value="ECO:0007669"/>
    <property type="project" value="TreeGrafter"/>
</dbReference>
<dbReference type="AlphaFoldDB" id="A0A0S6VTZ1"/>
<dbReference type="GO" id="GO:0004222">
    <property type="term" value="F:metalloendopeptidase activity"/>
    <property type="evidence" value="ECO:0007669"/>
    <property type="project" value="InterPro"/>
</dbReference>
<evidence type="ECO:0000256" key="6">
    <source>
        <dbReference type="RuleBase" id="RU003983"/>
    </source>
</evidence>
<dbReference type="CDD" id="cd07333">
    <property type="entry name" value="M48C_bepA_like"/>
    <property type="match status" value="1"/>
</dbReference>
<feature type="domain" description="Peptidase M48" evidence="8">
    <location>
        <begin position="71"/>
        <end position="252"/>
    </location>
</feature>
<evidence type="ECO:0000256" key="5">
    <source>
        <dbReference type="ARBA" id="ARBA00023049"/>
    </source>
</evidence>
<gene>
    <name evidence="9" type="ORF">U14_00433</name>
</gene>
<evidence type="ECO:0000256" key="1">
    <source>
        <dbReference type="ARBA" id="ARBA00022670"/>
    </source>
</evidence>
<dbReference type="GO" id="GO:0046872">
    <property type="term" value="F:metal ion binding"/>
    <property type="evidence" value="ECO:0007669"/>
    <property type="project" value="UniProtKB-KW"/>
</dbReference>
<name>A0A0S6VTZ1_9BACT</name>
<protein>
    <submittedName>
        <fullName evidence="9">Peptidase lipoprotein, M48 family</fullName>
    </submittedName>
</protein>
<dbReference type="PANTHER" id="PTHR22726:SF1">
    <property type="entry name" value="METALLOENDOPEPTIDASE OMA1, MITOCHONDRIAL"/>
    <property type="match status" value="1"/>
</dbReference>
<organism evidence="9">
    <name type="scientific">Candidatus Moduliflexus flocculans</name>
    <dbReference type="NCBI Taxonomy" id="1499966"/>
    <lineage>
        <taxon>Bacteria</taxon>
        <taxon>Candidatus Moduliflexota</taxon>
        <taxon>Candidatus Moduliflexia</taxon>
        <taxon>Candidatus Moduliflexales</taxon>
        <taxon>Candidatus Moduliflexaceae</taxon>
    </lineage>
</organism>
<keyword evidence="5 6" id="KW-0482">Metalloprotease</keyword>
<keyword evidence="3 6" id="KW-0378">Hydrolase</keyword>
<dbReference type="EMBL" id="DF820455">
    <property type="protein sequence ID" value="GAK49215.1"/>
    <property type="molecule type" value="Genomic_DNA"/>
</dbReference>
<feature type="region of interest" description="Disordered" evidence="7">
    <location>
        <begin position="276"/>
        <end position="316"/>
    </location>
</feature>
<dbReference type="HOGENOM" id="CLU_029002_5_2_0"/>
<comment type="cofactor">
    <cofactor evidence="6">
        <name>Zn(2+)</name>
        <dbReference type="ChEBI" id="CHEBI:29105"/>
    </cofactor>
    <text evidence="6">Binds 1 zinc ion per subunit.</text>
</comment>
<dbReference type="GO" id="GO:0016020">
    <property type="term" value="C:membrane"/>
    <property type="evidence" value="ECO:0007669"/>
    <property type="project" value="TreeGrafter"/>
</dbReference>
<sequence>MYHHIHYTYRRFVVVFSVFLMLGSGGCAYQLGHLENPQAGFNFIPQDMEIAMGWEAANEVETEEEILNNAQLQQYVSELGQRLVQYSRRPDIGYEFKVIASDEINAFALPGGFIYVNSALIEDADNEAELAGVLAHEIGHVVARHGAKRMSKMIALQLGFALFWGLSDQDREDEWKLLLADAIATGFLLKNSRDDERQADDLGTETLYRAGYDPIALAHFFDKLRQEHDPSSIETFLSTHPSPGERMNNVQALIATFPPNPSAMTDTAQFQEVKSIVSGKAPSSQPALLGQGMPQQKWQPRPAEPINNEVGAPRRQ</sequence>
<evidence type="ECO:0000313" key="10">
    <source>
        <dbReference type="Proteomes" id="UP000030700"/>
    </source>
</evidence>
<reference evidence="9" key="1">
    <citation type="journal article" date="2015" name="PeerJ">
        <title>First genomic representation of candidate bacterial phylum KSB3 points to enhanced environmental sensing as a trigger of wastewater bulking.</title>
        <authorList>
            <person name="Sekiguchi Y."/>
            <person name="Ohashi A."/>
            <person name="Parks D.H."/>
            <person name="Yamauchi T."/>
            <person name="Tyson G.W."/>
            <person name="Hugenholtz P."/>
        </authorList>
    </citation>
    <scope>NUCLEOTIDE SEQUENCE [LARGE SCALE GENOMIC DNA]</scope>
</reference>
<dbReference type="InterPro" id="IPR051156">
    <property type="entry name" value="Mito/Outer_Membr_Metalloprot"/>
</dbReference>
<comment type="similarity">
    <text evidence="6">Belongs to the peptidase M48 family.</text>
</comment>
<dbReference type="STRING" id="1499966.U14_00433"/>
<dbReference type="InterPro" id="IPR001915">
    <property type="entry name" value="Peptidase_M48"/>
</dbReference>